<dbReference type="GO" id="GO:0006950">
    <property type="term" value="P:response to stress"/>
    <property type="evidence" value="ECO:0007669"/>
    <property type="project" value="TreeGrafter"/>
</dbReference>
<dbReference type="SUPFAM" id="SSF46785">
    <property type="entry name" value="Winged helix' DNA-binding domain"/>
    <property type="match status" value="1"/>
</dbReference>
<dbReference type="RefSeq" id="WP_229789436.1">
    <property type="nucleotide sequence ID" value="NZ_BMQC01000004.1"/>
</dbReference>
<reference evidence="3" key="2">
    <citation type="submission" date="2020-09" db="EMBL/GenBank/DDBJ databases">
        <authorList>
            <person name="Sun Q."/>
            <person name="Ohkuma M."/>
        </authorList>
    </citation>
    <scope>NUCLEOTIDE SEQUENCE</scope>
    <source>
        <strain evidence="3">JCM 3091</strain>
    </source>
</reference>
<keyword evidence="4" id="KW-1185">Reference proteome</keyword>
<dbReference type="InterPro" id="IPR036390">
    <property type="entry name" value="WH_DNA-bd_sf"/>
</dbReference>
<evidence type="ECO:0000256" key="1">
    <source>
        <dbReference type="SAM" id="MobiDB-lite"/>
    </source>
</evidence>
<dbReference type="InterPro" id="IPR036388">
    <property type="entry name" value="WH-like_DNA-bd_sf"/>
</dbReference>
<dbReference type="InterPro" id="IPR000835">
    <property type="entry name" value="HTH_MarR-typ"/>
</dbReference>
<dbReference type="PROSITE" id="PS50995">
    <property type="entry name" value="HTH_MARR_2"/>
    <property type="match status" value="1"/>
</dbReference>
<dbReference type="PANTHER" id="PTHR33164">
    <property type="entry name" value="TRANSCRIPTIONAL REGULATOR, MARR FAMILY"/>
    <property type="match status" value="1"/>
</dbReference>
<evidence type="ECO:0000313" key="4">
    <source>
        <dbReference type="Proteomes" id="UP000662200"/>
    </source>
</evidence>
<dbReference type="InterPro" id="IPR039422">
    <property type="entry name" value="MarR/SlyA-like"/>
</dbReference>
<proteinExistence type="predicted"/>
<gene>
    <name evidence="3" type="ORF">GCM10010124_16180</name>
</gene>
<feature type="domain" description="HTH marR-type" evidence="2">
    <location>
        <begin position="11"/>
        <end position="151"/>
    </location>
</feature>
<dbReference type="GO" id="GO:0003700">
    <property type="term" value="F:DNA-binding transcription factor activity"/>
    <property type="evidence" value="ECO:0007669"/>
    <property type="project" value="InterPro"/>
</dbReference>
<reference evidence="3" key="1">
    <citation type="journal article" date="2014" name="Int. J. Syst. Evol. Microbiol.">
        <title>Complete genome sequence of Corynebacterium casei LMG S-19264T (=DSM 44701T), isolated from a smear-ripened cheese.</title>
        <authorList>
            <consortium name="US DOE Joint Genome Institute (JGI-PGF)"/>
            <person name="Walter F."/>
            <person name="Albersmeier A."/>
            <person name="Kalinowski J."/>
            <person name="Ruckert C."/>
        </authorList>
    </citation>
    <scope>NUCLEOTIDE SEQUENCE</scope>
    <source>
        <strain evidence="3">JCM 3091</strain>
    </source>
</reference>
<dbReference type="Gene3D" id="1.10.10.10">
    <property type="entry name" value="Winged helix-like DNA-binding domain superfamily/Winged helix DNA-binding domain"/>
    <property type="match status" value="1"/>
</dbReference>
<dbReference type="AlphaFoldDB" id="A0A8J3BNK7"/>
<comment type="caution">
    <text evidence="3">The sequence shown here is derived from an EMBL/GenBank/DDBJ whole genome shotgun (WGS) entry which is preliminary data.</text>
</comment>
<evidence type="ECO:0000313" key="3">
    <source>
        <dbReference type="EMBL" id="GGK24426.1"/>
    </source>
</evidence>
<name>A0A8J3BNK7_9ACTN</name>
<sequence length="200" mass="21247">MPTQPARDAERAELVEDLIDALRLFTVESDVFVDVFARAHGLGRNDLNAIMWIAQGTRTGHPITSGELAARLGLGAPATTGLVDRLENAGHLRRERDPHDRRKVTVVMQPTALQLATDFFVPLGRLMHETVADVGADDLQRVTAVVRQMITAVTAARTAATNPMPPGTAAPGSPTARKATAGRPTARDVTAGPPGAQARP</sequence>
<evidence type="ECO:0000259" key="2">
    <source>
        <dbReference type="PROSITE" id="PS50995"/>
    </source>
</evidence>
<dbReference type="PANTHER" id="PTHR33164:SF106">
    <property type="entry name" value="TRANSCRIPTIONAL REGULATORY PROTEIN"/>
    <property type="match status" value="1"/>
</dbReference>
<dbReference type="Pfam" id="PF12802">
    <property type="entry name" value="MarR_2"/>
    <property type="match status" value="1"/>
</dbReference>
<organism evidence="3 4">
    <name type="scientific">Pilimelia terevasa</name>
    <dbReference type="NCBI Taxonomy" id="53372"/>
    <lineage>
        <taxon>Bacteria</taxon>
        <taxon>Bacillati</taxon>
        <taxon>Actinomycetota</taxon>
        <taxon>Actinomycetes</taxon>
        <taxon>Micromonosporales</taxon>
        <taxon>Micromonosporaceae</taxon>
        <taxon>Pilimelia</taxon>
    </lineage>
</organism>
<dbReference type="Proteomes" id="UP000662200">
    <property type="component" value="Unassembled WGS sequence"/>
</dbReference>
<feature type="region of interest" description="Disordered" evidence="1">
    <location>
        <begin position="157"/>
        <end position="200"/>
    </location>
</feature>
<dbReference type="EMBL" id="BMQC01000004">
    <property type="protein sequence ID" value="GGK24426.1"/>
    <property type="molecule type" value="Genomic_DNA"/>
</dbReference>
<protein>
    <recommendedName>
        <fullName evidence="2">HTH marR-type domain-containing protein</fullName>
    </recommendedName>
</protein>
<accession>A0A8J3BNK7</accession>
<dbReference type="SMART" id="SM00347">
    <property type="entry name" value="HTH_MARR"/>
    <property type="match status" value="1"/>
</dbReference>